<dbReference type="GO" id="GO:0046872">
    <property type="term" value="F:metal ion binding"/>
    <property type="evidence" value="ECO:0007669"/>
    <property type="project" value="UniProtKB-KW"/>
</dbReference>
<keyword evidence="2" id="KW-0235">DNA replication</keyword>
<dbReference type="GO" id="GO:0003911">
    <property type="term" value="F:DNA ligase (NAD+) activity"/>
    <property type="evidence" value="ECO:0007669"/>
    <property type="project" value="InterPro"/>
</dbReference>
<keyword evidence="7" id="KW-0520">NAD</keyword>
<feature type="domain" description="NAD-dependent DNA ligase N-terminal" evidence="9">
    <location>
        <begin position="17"/>
        <end position="156"/>
    </location>
</feature>
<proteinExistence type="predicted"/>
<sequence length="156" mass="17967">MVGKGKIKARPVRNKFLSRSRLEKLRREINCHNYKYYVENSPEISDKEYDCLIEELLNLEERHPELVTADSPSQRVGGEPVEGFETVFYRIPMLSLSNTYSPEEVGEFAERVRKNLPDEKVEYVVEPKIDGVGVALIYENGIFSRALPGAMEKRET</sequence>
<keyword evidence="5" id="KW-0862">Zinc</keyword>
<keyword evidence="1" id="KW-0436">Ligase</keyword>
<gene>
    <name evidence="10" type="ORF">S01H4_49732</name>
</gene>
<dbReference type="FunFam" id="1.10.287.610:FF:000002">
    <property type="entry name" value="DNA ligase"/>
    <property type="match status" value="1"/>
</dbReference>
<evidence type="ECO:0000256" key="5">
    <source>
        <dbReference type="ARBA" id="ARBA00022833"/>
    </source>
</evidence>
<name>X1D9W6_9ZZZZ</name>
<evidence type="ECO:0000256" key="7">
    <source>
        <dbReference type="ARBA" id="ARBA00023027"/>
    </source>
</evidence>
<evidence type="ECO:0000256" key="3">
    <source>
        <dbReference type="ARBA" id="ARBA00022723"/>
    </source>
</evidence>
<dbReference type="AlphaFoldDB" id="X1D9W6"/>
<dbReference type="InterPro" id="IPR013840">
    <property type="entry name" value="DNAligase_N"/>
</dbReference>
<keyword evidence="3" id="KW-0479">Metal-binding</keyword>
<keyword evidence="4" id="KW-0227">DNA damage</keyword>
<feature type="non-terminal residue" evidence="10">
    <location>
        <position position="156"/>
    </location>
</feature>
<dbReference type="EMBL" id="BART01028165">
    <property type="protein sequence ID" value="GAH01869.1"/>
    <property type="molecule type" value="Genomic_DNA"/>
</dbReference>
<evidence type="ECO:0000256" key="2">
    <source>
        <dbReference type="ARBA" id="ARBA00022705"/>
    </source>
</evidence>
<keyword evidence="6" id="KW-0460">Magnesium</keyword>
<dbReference type="GO" id="GO:0006281">
    <property type="term" value="P:DNA repair"/>
    <property type="evidence" value="ECO:0007669"/>
    <property type="project" value="UniProtKB-KW"/>
</dbReference>
<keyword evidence="8" id="KW-0234">DNA repair</keyword>
<evidence type="ECO:0000256" key="8">
    <source>
        <dbReference type="ARBA" id="ARBA00023204"/>
    </source>
</evidence>
<organism evidence="10">
    <name type="scientific">marine sediment metagenome</name>
    <dbReference type="NCBI Taxonomy" id="412755"/>
    <lineage>
        <taxon>unclassified sequences</taxon>
        <taxon>metagenomes</taxon>
        <taxon>ecological metagenomes</taxon>
    </lineage>
</organism>
<dbReference type="Gene3D" id="3.30.470.30">
    <property type="entry name" value="DNA ligase/mRNA capping enzyme"/>
    <property type="match status" value="1"/>
</dbReference>
<dbReference type="InterPro" id="IPR013839">
    <property type="entry name" value="DNAligase_adenylation"/>
</dbReference>
<dbReference type="GO" id="GO:0006260">
    <property type="term" value="P:DNA replication"/>
    <property type="evidence" value="ECO:0007669"/>
    <property type="project" value="UniProtKB-KW"/>
</dbReference>
<dbReference type="SUPFAM" id="SSF56091">
    <property type="entry name" value="DNA ligase/mRNA capping enzyme, catalytic domain"/>
    <property type="match status" value="1"/>
</dbReference>
<reference evidence="10" key="1">
    <citation type="journal article" date="2014" name="Front. Microbiol.">
        <title>High frequency of phylogenetically diverse reductive dehalogenase-homologous genes in deep subseafloor sedimentary metagenomes.</title>
        <authorList>
            <person name="Kawai M."/>
            <person name="Futagami T."/>
            <person name="Toyoda A."/>
            <person name="Takaki Y."/>
            <person name="Nishi S."/>
            <person name="Hori S."/>
            <person name="Arai W."/>
            <person name="Tsubouchi T."/>
            <person name="Morono Y."/>
            <person name="Uchiyama I."/>
            <person name="Ito T."/>
            <person name="Fujiyama A."/>
            <person name="Inagaki F."/>
            <person name="Takami H."/>
        </authorList>
    </citation>
    <scope>NUCLEOTIDE SEQUENCE</scope>
    <source>
        <strain evidence="10">Expedition CK06-06</strain>
    </source>
</reference>
<evidence type="ECO:0000256" key="1">
    <source>
        <dbReference type="ARBA" id="ARBA00022598"/>
    </source>
</evidence>
<evidence type="ECO:0000259" key="9">
    <source>
        <dbReference type="SMART" id="SM00532"/>
    </source>
</evidence>
<dbReference type="Pfam" id="PF22745">
    <property type="entry name" value="Nlig-Ia"/>
    <property type="match status" value="1"/>
</dbReference>
<dbReference type="Gene3D" id="1.10.287.610">
    <property type="entry name" value="Helix hairpin bin"/>
    <property type="match status" value="1"/>
</dbReference>
<dbReference type="Pfam" id="PF01653">
    <property type="entry name" value="DNA_ligase_aden"/>
    <property type="match status" value="1"/>
</dbReference>
<evidence type="ECO:0000313" key="10">
    <source>
        <dbReference type="EMBL" id="GAH01869.1"/>
    </source>
</evidence>
<evidence type="ECO:0000256" key="4">
    <source>
        <dbReference type="ARBA" id="ARBA00022763"/>
    </source>
</evidence>
<evidence type="ECO:0000256" key="6">
    <source>
        <dbReference type="ARBA" id="ARBA00022842"/>
    </source>
</evidence>
<protein>
    <recommendedName>
        <fullName evidence="9">NAD-dependent DNA ligase N-terminal domain-containing protein</fullName>
    </recommendedName>
</protein>
<dbReference type="SMART" id="SM00532">
    <property type="entry name" value="LIGANc"/>
    <property type="match status" value="1"/>
</dbReference>
<accession>X1D9W6</accession>
<comment type="caution">
    <text evidence="10">The sequence shown here is derived from an EMBL/GenBank/DDBJ whole genome shotgun (WGS) entry which is preliminary data.</text>
</comment>